<dbReference type="GO" id="GO:0004069">
    <property type="term" value="F:L-aspartate:2-oxoglutarate aminotransferase activity"/>
    <property type="evidence" value="ECO:0007669"/>
    <property type="project" value="UniProtKB-EC"/>
</dbReference>
<evidence type="ECO:0000313" key="1">
    <source>
        <dbReference type="EMBL" id="CAA9392964.1"/>
    </source>
</evidence>
<keyword evidence="1" id="KW-0032">Aminotransferase</keyword>
<sequence>FCRSLPERAGVVAVPTQGFHDDAEAGRQLVRWAFCKEDDVIAEGLRRLSGADLTA</sequence>
<proteinExistence type="predicted"/>
<organism evidence="1">
    <name type="scientific">uncultured Nocardioides sp</name>
    <dbReference type="NCBI Taxonomy" id="198441"/>
    <lineage>
        <taxon>Bacteria</taxon>
        <taxon>Bacillati</taxon>
        <taxon>Actinomycetota</taxon>
        <taxon>Actinomycetes</taxon>
        <taxon>Propionibacteriales</taxon>
        <taxon>Nocardioidaceae</taxon>
        <taxon>Nocardioides</taxon>
        <taxon>environmental samples</taxon>
    </lineage>
</organism>
<protein>
    <submittedName>
        <fullName evidence="1">Aspartate aminotransferase</fullName>
        <ecNumber evidence="1">2.6.1.1</ecNumber>
    </submittedName>
</protein>
<keyword evidence="1" id="KW-0808">Transferase</keyword>
<dbReference type="InterPro" id="IPR015422">
    <property type="entry name" value="PyrdxlP-dep_Trfase_small"/>
</dbReference>
<accession>A0A6J4NNY9</accession>
<gene>
    <name evidence="1" type="ORF">AVDCRST_MAG06-1710</name>
</gene>
<dbReference type="SUPFAM" id="SSF53383">
    <property type="entry name" value="PLP-dependent transferases"/>
    <property type="match status" value="1"/>
</dbReference>
<dbReference type="AlphaFoldDB" id="A0A6J4NNY9"/>
<name>A0A6J4NNY9_9ACTN</name>
<dbReference type="InterPro" id="IPR015424">
    <property type="entry name" value="PyrdxlP-dep_Trfase"/>
</dbReference>
<reference evidence="1" key="1">
    <citation type="submission" date="2020-02" db="EMBL/GenBank/DDBJ databases">
        <authorList>
            <person name="Meier V. D."/>
        </authorList>
    </citation>
    <scope>NUCLEOTIDE SEQUENCE</scope>
    <source>
        <strain evidence="1">AVDCRST_MAG06</strain>
    </source>
</reference>
<dbReference type="Gene3D" id="3.90.1150.10">
    <property type="entry name" value="Aspartate Aminotransferase, domain 1"/>
    <property type="match status" value="1"/>
</dbReference>
<feature type="non-terminal residue" evidence="1">
    <location>
        <position position="1"/>
    </location>
</feature>
<dbReference type="EC" id="2.6.1.1" evidence="1"/>
<dbReference type="EMBL" id="CADCUP010000115">
    <property type="protein sequence ID" value="CAA9392964.1"/>
    <property type="molecule type" value="Genomic_DNA"/>
</dbReference>